<dbReference type="SUPFAM" id="SSF103473">
    <property type="entry name" value="MFS general substrate transporter"/>
    <property type="match status" value="1"/>
</dbReference>
<evidence type="ECO:0000256" key="3">
    <source>
        <dbReference type="ARBA" id="ARBA00022692"/>
    </source>
</evidence>
<evidence type="ECO:0000313" key="9">
    <source>
        <dbReference type="Proteomes" id="UP001633002"/>
    </source>
</evidence>
<comment type="subcellular location">
    <subcellularLocation>
        <location evidence="1">Membrane</location>
        <topology evidence="1">Multi-pass membrane protein</topology>
    </subcellularLocation>
</comment>
<feature type="transmembrane region" description="Helical" evidence="7">
    <location>
        <begin position="57"/>
        <end position="77"/>
    </location>
</feature>
<dbReference type="InterPro" id="IPR036259">
    <property type="entry name" value="MFS_trans_sf"/>
</dbReference>
<feature type="transmembrane region" description="Helical" evidence="7">
    <location>
        <begin position="503"/>
        <end position="523"/>
    </location>
</feature>
<feature type="transmembrane region" description="Helical" evidence="7">
    <location>
        <begin position="578"/>
        <end position="596"/>
    </location>
</feature>
<dbReference type="Pfam" id="PF00854">
    <property type="entry name" value="PTR2"/>
    <property type="match status" value="1"/>
</dbReference>
<keyword evidence="5 7" id="KW-0472">Membrane</keyword>
<dbReference type="AlphaFoldDB" id="A0ABD3HNF3"/>
<dbReference type="Proteomes" id="UP001633002">
    <property type="component" value="Unassembled WGS sequence"/>
</dbReference>
<keyword evidence="4 7" id="KW-1133">Transmembrane helix</keyword>
<feature type="transmembrane region" description="Helical" evidence="7">
    <location>
        <begin position="166"/>
        <end position="188"/>
    </location>
</feature>
<keyword evidence="9" id="KW-1185">Reference proteome</keyword>
<gene>
    <name evidence="8" type="ORF">R1sor_006756</name>
</gene>
<dbReference type="PANTHER" id="PTHR11654">
    <property type="entry name" value="OLIGOPEPTIDE TRANSPORTER-RELATED"/>
    <property type="match status" value="1"/>
</dbReference>
<evidence type="ECO:0000313" key="8">
    <source>
        <dbReference type="EMBL" id="KAL3693105.1"/>
    </source>
</evidence>
<proteinExistence type="inferred from homology"/>
<dbReference type="Gene3D" id="1.20.1250.20">
    <property type="entry name" value="MFS general substrate transporter like domains"/>
    <property type="match status" value="1"/>
</dbReference>
<evidence type="ECO:0000256" key="6">
    <source>
        <dbReference type="SAM" id="MobiDB-lite"/>
    </source>
</evidence>
<protein>
    <recommendedName>
        <fullName evidence="10">NPF family transporter</fullName>
    </recommendedName>
</protein>
<sequence>MTLDSPTRRIMKESSRKPRPMEIFPLNSDDDDDLSAELLVDWKGRPSQKSNSGMWKASSFIFGITGLEFCAFFGVALNMVPYMMSTMRFKQAEAANAYTNFAGTSYMLSLFTAFLADTIWGRFWTVCVFGVVEFLGMLLFALSASVDSLKPAPCTTTDHGNVCPPVSRLSLAVLYLVLYLIALGSAGIRPNLPSHGADQFSPNDIKEKHAMSRFFNWYFFSVCAGAVVGVGALVYLDDAVGNQVGFAISAGVMFAGVLCFILGAPFFRNKLPDGSPLTRISEVLVAAIRNCKLPLPENEDAFYDVVQKDASGNRILRTKQLMFLNKAAIRRRPSAGFGERSQEELQLEEARLASRWRLCSLTQVEETKEVIKLLPIWATFIVLNTCAAQLQTFTIAQGVTMNRTIGSFTFSAPTLVVIPATSLMISVPLYERAFVPVMRRITGIPQGVTLLQRMGLGMFVSIVSMAIGALVELKRMQIATDHGLLDNEDATVPYSVFWLLPQYLVFGLADLFAFTGSLEFFYTQAPDSMRSMSSALSFGSMSFGFFFSTILVQIVNKITAHGSKPGWIAEQINHSKLYNFYWLLAGLSGLNFVIYLKCAQWFKYKELVIDDHDLESRKLEEGTKSSQQTINLS</sequence>
<dbReference type="EMBL" id="JBJQOH010000003">
    <property type="protein sequence ID" value="KAL3693105.1"/>
    <property type="molecule type" value="Genomic_DNA"/>
</dbReference>
<dbReference type="InterPro" id="IPR000109">
    <property type="entry name" value="POT_fam"/>
</dbReference>
<comment type="caution">
    <text evidence="8">The sequence shown here is derived from an EMBL/GenBank/DDBJ whole genome shotgun (WGS) entry which is preliminary data.</text>
</comment>
<feature type="transmembrane region" description="Helical" evidence="7">
    <location>
        <begin position="410"/>
        <end position="430"/>
    </location>
</feature>
<evidence type="ECO:0000256" key="4">
    <source>
        <dbReference type="ARBA" id="ARBA00022989"/>
    </source>
</evidence>
<dbReference type="GO" id="GO:0016020">
    <property type="term" value="C:membrane"/>
    <property type="evidence" value="ECO:0007669"/>
    <property type="project" value="UniProtKB-SubCell"/>
</dbReference>
<name>A0ABD3HNF3_9MARC</name>
<feature type="compositionally biased region" description="Basic and acidic residues" evidence="6">
    <location>
        <begin position="1"/>
        <end position="20"/>
    </location>
</feature>
<feature type="transmembrane region" description="Helical" evidence="7">
    <location>
        <begin position="215"/>
        <end position="236"/>
    </location>
</feature>
<organism evidence="8 9">
    <name type="scientific">Riccia sorocarpa</name>
    <dbReference type="NCBI Taxonomy" id="122646"/>
    <lineage>
        <taxon>Eukaryota</taxon>
        <taxon>Viridiplantae</taxon>
        <taxon>Streptophyta</taxon>
        <taxon>Embryophyta</taxon>
        <taxon>Marchantiophyta</taxon>
        <taxon>Marchantiopsida</taxon>
        <taxon>Marchantiidae</taxon>
        <taxon>Marchantiales</taxon>
        <taxon>Ricciaceae</taxon>
        <taxon>Riccia</taxon>
    </lineage>
</organism>
<feature type="transmembrane region" description="Helical" evidence="7">
    <location>
        <begin position="450"/>
        <end position="471"/>
    </location>
</feature>
<keyword evidence="3 7" id="KW-0812">Transmembrane</keyword>
<feature type="transmembrane region" description="Helical" evidence="7">
    <location>
        <begin position="97"/>
        <end position="116"/>
    </location>
</feature>
<feature type="region of interest" description="Disordered" evidence="6">
    <location>
        <begin position="1"/>
        <end position="22"/>
    </location>
</feature>
<evidence type="ECO:0008006" key="10">
    <source>
        <dbReference type="Google" id="ProtNLM"/>
    </source>
</evidence>
<evidence type="ECO:0000256" key="1">
    <source>
        <dbReference type="ARBA" id="ARBA00004141"/>
    </source>
</evidence>
<evidence type="ECO:0000256" key="5">
    <source>
        <dbReference type="ARBA" id="ARBA00023136"/>
    </source>
</evidence>
<comment type="similarity">
    <text evidence="2">Belongs to the major facilitator superfamily. Proton-dependent oligopeptide transporter (POT/PTR) (TC 2.A.17) family.</text>
</comment>
<feature type="transmembrane region" description="Helical" evidence="7">
    <location>
        <begin position="123"/>
        <end position="146"/>
    </location>
</feature>
<feature type="transmembrane region" description="Helical" evidence="7">
    <location>
        <begin position="535"/>
        <end position="558"/>
    </location>
</feature>
<feature type="transmembrane region" description="Helical" evidence="7">
    <location>
        <begin position="248"/>
        <end position="267"/>
    </location>
</feature>
<evidence type="ECO:0000256" key="2">
    <source>
        <dbReference type="ARBA" id="ARBA00005982"/>
    </source>
</evidence>
<evidence type="ECO:0000256" key="7">
    <source>
        <dbReference type="SAM" id="Phobius"/>
    </source>
</evidence>
<accession>A0ABD3HNF3</accession>
<reference evidence="8 9" key="1">
    <citation type="submission" date="2024-09" db="EMBL/GenBank/DDBJ databases">
        <title>Chromosome-scale assembly of Riccia sorocarpa.</title>
        <authorList>
            <person name="Paukszto L."/>
        </authorList>
    </citation>
    <scope>NUCLEOTIDE SEQUENCE [LARGE SCALE GENOMIC DNA]</scope>
    <source>
        <strain evidence="8">LP-2024</strain>
        <tissue evidence="8">Aerial parts of the thallus</tissue>
    </source>
</reference>